<dbReference type="AlphaFoldDB" id="A0A7X8SQE8"/>
<organism evidence="2 3">
    <name type="scientific">Flammeovirga agarivorans</name>
    <dbReference type="NCBI Taxonomy" id="2726742"/>
    <lineage>
        <taxon>Bacteria</taxon>
        <taxon>Pseudomonadati</taxon>
        <taxon>Bacteroidota</taxon>
        <taxon>Cytophagia</taxon>
        <taxon>Cytophagales</taxon>
        <taxon>Flammeovirgaceae</taxon>
        <taxon>Flammeovirga</taxon>
    </lineage>
</organism>
<feature type="transmembrane region" description="Helical" evidence="1">
    <location>
        <begin position="77"/>
        <end position="95"/>
    </location>
</feature>
<reference evidence="2 3" key="1">
    <citation type="submission" date="2020-04" db="EMBL/GenBank/DDBJ databases">
        <title>Flammeovirga sp. SR4, a novel species isolated from seawater.</title>
        <authorList>
            <person name="Wang X."/>
        </authorList>
    </citation>
    <scope>NUCLEOTIDE SEQUENCE [LARGE SCALE GENOMIC DNA]</scope>
    <source>
        <strain evidence="2 3">SR4</strain>
    </source>
</reference>
<feature type="transmembrane region" description="Helical" evidence="1">
    <location>
        <begin position="107"/>
        <end position="126"/>
    </location>
</feature>
<name>A0A7X8SQE8_9BACT</name>
<keyword evidence="3" id="KW-1185">Reference proteome</keyword>
<proteinExistence type="predicted"/>
<evidence type="ECO:0000313" key="2">
    <source>
        <dbReference type="EMBL" id="NLR94499.1"/>
    </source>
</evidence>
<accession>A0A7X8SQE8</accession>
<evidence type="ECO:0000313" key="3">
    <source>
        <dbReference type="Proteomes" id="UP000585050"/>
    </source>
</evidence>
<sequence>MNEKAIKYYFWITGFITAVANIPMIFSPFLGTEALLKLNLQQLPFAAPLYGHWAMMVTCIGVYLFMAATNKKYRTSAVLYSNFEKGIMALMGWYFMFTQPDITINHYLIVTIGDTLFTIGGIFYLLSQAKERRIAVA</sequence>
<feature type="transmembrane region" description="Helical" evidence="1">
    <location>
        <begin position="50"/>
        <end position="70"/>
    </location>
</feature>
<gene>
    <name evidence="2" type="ORF">HGP29_25060</name>
</gene>
<feature type="transmembrane region" description="Helical" evidence="1">
    <location>
        <begin position="9"/>
        <end position="30"/>
    </location>
</feature>
<dbReference type="RefSeq" id="WP_168885205.1">
    <property type="nucleotide sequence ID" value="NZ_JABAIL010000012.1"/>
</dbReference>
<dbReference type="Proteomes" id="UP000585050">
    <property type="component" value="Unassembled WGS sequence"/>
</dbReference>
<keyword evidence="1" id="KW-1133">Transmembrane helix</keyword>
<keyword evidence="1" id="KW-0472">Membrane</keyword>
<keyword evidence="1" id="KW-0812">Transmembrane</keyword>
<dbReference type="EMBL" id="JABAIL010000012">
    <property type="protein sequence ID" value="NLR94499.1"/>
    <property type="molecule type" value="Genomic_DNA"/>
</dbReference>
<evidence type="ECO:0000256" key="1">
    <source>
        <dbReference type="SAM" id="Phobius"/>
    </source>
</evidence>
<comment type="caution">
    <text evidence="2">The sequence shown here is derived from an EMBL/GenBank/DDBJ whole genome shotgun (WGS) entry which is preliminary data.</text>
</comment>
<protein>
    <submittedName>
        <fullName evidence="2">Uncharacterized protein</fullName>
    </submittedName>
</protein>